<dbReference type="InterPro" id="IPR005302">
    <property type="entry name" value="MoCF_Sase_C"/>
</dbReference>
<proteinExistence type="predicted"/>
<evidence type="ECO:0000313" key="3">
    <source>
        <dbReference type="Proteomes" id="UP000095023"/>
    </source>
</evidence>
<dbReference type="Pfam" id="PF03476">
    <property type="entry name" value="MOSC_N"/>
    <property type="match status" value="1"/>
</dbReference>
<dbReference type="Proteomes" id="UP000095023">
    <property type="component" value="Unassembled WGS sequence"/>
</dbReference>
<dbReference type="GO" id="GO:0030170">
    <property type="term" value="F:pyridoxal phosphate binding"/>
    <property type="evidence" value="ECO:0007669"/>
    <property type="project" value="InterPro"/>
</dbReference>
<dbReference type="AlphaFoldDB" id="A0A1E4TLG7"/>
<protein>
    <recommendedName>
        <fullName evidence="1">MOSC domain-containing protein</fullName>
    </recommendedName>
</protein>
<evidence type="ECO:0000313" key="2">
    <source>
        <dbReference type="EMBL" id="ODV92594.1"/>
    </source>
</evidence>
<dbReference type="EMBL" id="KV453841">
    <property type="protein sequence ID" value="ODV92594.1"/>
    <property type="molecule type" value="Genomic_DNA"/>
</dbReference>
<name>A0A1E4TLG7_9ASCO</name>
<evidence type="ECO:0000259" key="1">
    <source>
        <dbReference type="PROSITE" id="PS51340"/>
    </source>
</evidence>
<dbReference type="OrthoDB" id="17255at2759"/>
<accession>A0A1E4TLG7</accession>
<dbReference type="GO" id="GO:0003824">
    <property type="term" value="F:catalytic activity"/>
    <property type="evidence" value="ECO:0007669"/>
    <property type="project" value="InterPro"/>
</dbReference>
<dbReference type="InterPro" id="IPR005303">
    <property type="entry name" value="MOCOS_middle"/>
</dbReference>
<dbReference type="SUPFAM" id="SSF141673">
    <property type="entry name" value="MOSC N-terminal domain-like"/>
    <property type="match status" value="1"/>
</dbReference>
<dbReference type="PROSITE" id="PS51340">
    <property type="entry name" value="MOSC"/>
    <property type="match status" value="1"/>
</dbReference>
<keyword evidence="3" id="KW-1185">Reference proteome</keyword>
<reference evidence="3" key="1">
    <citation type="submission" date="2016-02" db="EMBL/GenBank/DDBJ databases">
        <title>Comparative genomics of biotechnologically important yeasts.</title>
        <authorList>
            <consortium name="DOE Joint Genome Institute"/>
            <person name="Riley R."/>
            <person name="Haridas S."/>
            <person name="Wolfe K.H."/>
            <person name="Lopes M.R."/>
            <person name="Hittinger C.T."/>
            <person name="Goker M."/>
            <person name="Salamov A."/>
            <person name="Wisecaver J."/>
            <person name="Long T.M."/>
            <person name="Aerts A.L."/>
            <person name="Barry K."/>
            <person name="Choi C."/>
            <person name="Clum A."/>
            <person name="Coughlan A.Y."/>
            <person name="Deshpande S."/>
            <person name="Douglass A.P."/>
            <person name="Hanson S.J."/>
            <person name="Klenk H.-P."/>
            <person name="Labutti K."/>
            <person name="Lapidus A."/>
            <person name="Lindquist E."/>
            <person name="Lipzen A."/>
            <person name="Meier-Kolthoff J.P."/>
            <person name="Ohm R.A."/>
            <person name="Otillar R.P."/>
            <person name="Pangilinan J."/>
            <person name="Peng Y."/>
            <person name="Rokas A."/>
            <person name="Rosa C.A."/>
            <person name="Scheuner C."/>
            <person name="Sibirny A.A."/>
            <person name="Slot J.C."/>
            <person name="Stielow J.B."/>
            <person name="Sun H."/>
            <person name="Kurtzman C.P."/>
            <person name="Blackwell M."/>
            <person name="Jeffries T.W."/>
            <person name="Grigoriev I.V."/>
        </authorList>
    </citation>
    <scope>NUCLEOTIDE SEQUENCE [LARGE SCALE GENOMIC DNA]</scope>
    <source>
        <strain evidence="3">NRRL Y-17796</strain>
    </source>
</reference>
<sequence>MNYLKNWFEKKPVIEAIYMYPVKALPGIRVDSVEIVPTGLKFDRTLMFATPESVEGYYKFLTQRETPQLALAKASLLEKDGVTYCEISYPLDYRNPESTTRKSFLVPLNDNLSEDAYPLVNAIIWNDTVRAHNLEEHMDPGMAEAMNLPKDLTILRAFDTRNVIRMIPDDMKAEPPRSVFVDYFPGNLLTLESLYDVAKNCIEKGGQDGLPPLPSTEPRDGYTDEYEQWVKRFRPNFVLSGARDVYDEESWKEIKIDIVDGEPQNWIVVCRNVRCPVPTVNPDLGVFHPKHQPYKAMQSFRRVDSGAPYQPCFSMNLVNTTNGYKIPTGSAVQILSRGEHIYEGI</sequence>
<gene>
    <name evidence="2" type="ORF">CANCADRAFT_43194</name>
</gene>
<organism evidence="2 3">
    <name type="scientific">Tortispora caseinolytica NRRL Y-17796</name>
    <dbReference type="NCBI Taxonomy" id="767744"/>
    <lineage>
        <taxon>Eukaryota</taxon>
        <taxon>Fungi</taxon>
        <taxon>Dikarya</taxon>
        <taxon>Ascomycota</taxon>
        <taxon>Saccharomycotina</taxon>
        <taxon>Trigonopsidomycetes</taxon>
        <taxon>Trigonopsidales</taxon>
        <taxon>Trigonopsidaceae</taxon>
        <taxon>Tortispora</taxon>
    </lineage>
</organism>
<dbReference type="GO" id="GO:0030151">
    <property type="term" value="F:molybdenum ion binding"/>
    <property type="evidence" value="ECO:0007669"/>
    <property type="project" value="InterPro"/>
</dbReference>
<dbReference type="Pfam" id="PF03473">
    <property type="entry name" value="MOSC"/>
    <property type="match status" value="1"/>
</dbReference>
<feature type="domain" description="MOSC" evidence="1">
    <location>
        <begin position="161"/>
        <end position="335"/>
    </location>
</feature>